<accession>A0A0A9ASH1</accession>
<organism evidence="1">
    <name type="scientific">Arundo donax</name>
    <name type="common">Giant reed</name>
    <name type="synonym">Donax arundinaceus</name>
    <dbReference type="NCBI Taxonomy" id="35708"/>
    <lineage>
        <taxon>Eukaryota</taxon>
        <taxon>Viridiplantae</taxon>
        <taxon>Streptophyta</taxon>
        <taxon>Embryophyta</taxon>
        <taxon>Tracheophyta</taxon>
        <taxon>Spermatophyta</taxon>
        <taxon>Magnoliopsida</taxon>
        <taxon>Liliopsida</taxon>
        <taxon>Poales</taxon>
        <taxon>Poaceae</taxon>
        <taxon>PACMAD clade</taxon>
        <taxon>Arundinoideae</taxon>
        <taxon>Arundineae</taxon>
        <taxon>Arundo</taxon>
    </lineage>
</organism>
<dbReference type="EMBL" id="GBRH01245067">
    <property type="protein sequence ID" value="JAD52828.1"/>
    <property type="molecule type" value="Transcribed_RNA"/>
</dbReference>
<dbReference type="AlphaFoldDB" id="A0A0A9ASH1"/>
<sequence length="45" mass="5170">MFRTALIWFLHRSNRISLITVIFSRSSHPAPIPTAIFACRMGSEH</sequence>
<name>A0A0A9ASH1_ARUDO</name>
<evidence type="ECO:0000313" key="1">
    <source>
        <dbReference type="EMBL" id="JAD52828.1"/>
    </source>
</evidence>
<protein>
    <submittedName>
        <fullName evidence="1">Uncharacterized protein</fullName>
    </submittedName>
</protein>
<proteinExistence type="predicted"/>
<reference evidence="1" key="1">
    <citation type="submission" date="2014-09" db="EMBL/GenBank/DDBJ databases">
        <authorList>
            <person name="Magalhaes I.L.F."/>
            <person name="Oliveira U."/>
            <person name="Santos F.R."/>
            <person name="Vidigal T.H.D.A."/>
            <person name="Brescovit A.D."/>
            <person name="Santos A.J."/>
        </authorList>
    </citation>
    <scope>NUCLEOTIDE SEQUENCE</scope>
    <source>
        <tissue evidence="1">Shoot tissue taken approximately 20 cm above the soil surface</tissue>
    </source>
</reference>
<reference evidence="1" key="2">
    <citation type="journal article" date="2015" name="Data Brief">
        <title>Shoot transcriptome of the giant reed, Arundo donax.</title>
        <authorList>
            <person name="Barrero R.A."/>
            <person name="Guerrero F.D."/>
            <person name="Moolhuijzen P."/>
            <person name="Goolsby J.A."/>
            <person name="Tidwell J."/>
            <person name="Bellgard S.E."/>
            <person name="Bellgard M.I."/>
        </authorList>
    </citation>
    <scope>NUCLEOTIDE SEQUENCE</scope>
    <source>
        <tissue evidence="1">Shoot tissue taken approximately 20 cm above the soil surface</tissue>
    </source>
</reference>